<keyword evidence="4" id="KW-1185">Reference proteome</keyword>
<dbReference type="GO" id="GO:0009505">
    <property type="term" value="C:plant-type cell wall"/>
    <property type="evidence" value="ECO:0007669"/>
    <property type="project" value="TreeGrafter"/>
</dbReference>
<dbReference type="EMBL" id="CAMGYJ010000011">
    <property type="protein sequence ID" value="CAI0560411.1"/>
    <property type="molecule type" value="Genomic_DNA"/>
</dbReference>
<evidence type="ECO:0000313" key="2">
    <source>
        <dbReference type="EMBL" id="CAI0560411.1"/>
    </source>
</evidence>
<dbReference type="AlphaFoldDB" id="A0AAV0RV57"/>
<evidence type="ECO:0000313" key="3">
    <source>
        <dbReference type="EMBL" id="CAI0560424.1"/>
    </source>
</evidence>
<dbReference type="PANTHER" id="PTHR14363">
    <property type="entry name" value="HEPARANASE-RELATED"/>
    <property type="match status" value="1"/>
</dbReference>
<reference evidence="3" key="1">
    <citation type="submission" date="2022-08" db="EMBL/GenBank/DDBJ databases">
        <authorList>
            <person name="Gutierrez-Valencia J."/>
        </authorList>
    </citation>
    <scope>NUCLEOTIDE SEQUENCE</scope>
</reference>
<evidence type="ECO:0000313" key="1">
    <source>
        <dbReference type="EMBL" id="CAI0560187.1"/>
    </source>
</evidence>
<dbReference type="Proteomes" id="UP001154282">
    <property type="component" value="Unassembled WGS sequence"/>
</dbReference>
<proteinExistence type="predicted"/>
<gene>
    <name evidence="1" type="ORF">LITE_LOCUS49575</name>
    <name evidence="2" type="ORF">LITE_LOCUS49686</name>
    <name evidence="3" type="ORF">LITE_LOCUS49687</name>
</gene>
<dbReference type="EMBL" id="CAMGYJ010000011">
    <property type="protein sequence ID" value="CAI0560424.1"/>
    <property type="molecule type" value="Genomic_DNA"/>
</dbReference>
<dbReference type="EMBL" id="CAMGYJ010000011">
    <property type="protein sequence ID" value="CAI0560187.1"/>
    <property type="molecule type" value="Genomic_DNA"/>
</dbReference>
<organism evidence="3 4">
    <name type="scientific">Linum tenue</name>
    <dbReference type="NCBI Taxonomy" id="586396"/>
    <lineage>
        <taxon>Eukaryota</taxon>
        <taxon>Viridiplantae</taxon>
        <taxon>Streptophyta</taxon>
        <taxon>Embryophyta</taxon>
        <taxon>Tracheophyta</taxon>
        <taxon>Spermatophyta</taxon>
        <taxon>Magnoliopsida</taxon>
        <taxon>eudicotyledons</taxon>
        <taxon>Gunneridae</taxon>
        <taxon>Pentapetalae</taxon>
        <taxon>rosids</taxon>
        <taxon>fabids</taxon>
        <taxon>Malpighiales</taxon>
        <taxon>Linaceae</taxon>
        <taxon>Linum</taxon>
    </lineage>
</organism>
<name>A0AAV0RV57_9ROSI</name>
<dbReference type="PANTHER" id="PTHR14363:SF21">
    <property type="entry name" value="HEPARANASE-LIKE PROTEIN 1"/>
    <property type="match status" value="1"/>
</dbReference>
<evidence type="ECO:0000313" key="4">
    <source>
        <dbReference type="Proteomes" id="UP001154282"/>
    </source>
</evidence>
<dbReference type="GO" id="GO:0004566">
    <property type="term" value="F:beta-glucuronidase activity"/>
    <property type="evidence" value="ECO:0007669"/>
    <property type="project" value="TreeGrafter"/>
</dbReference>
<comment type="caution">
    <text evidence="3">The sequence shown here is derived from an EMBL/GenBank/DDBJ whole genome shotgun (WGS) entry which is preliminary data.</text>
</comment>
<accession>A0AAV0RV57</accession>
<protein>
    <submittedName>
        <fullName evidence="3">Uncharacterized protein</fullName>
    </submittedName>
</protein>
<sequence length="63" mass="6909">MSPKDGDLQSKTMLLNGIQLQLTEKEGIPNLQPIRSRLSSPLYISSLSISFIVFPNFDSPACA</sequence>